<keyword evidence="1" id="KW-0732">Signal</keyword>
<name>A0A8U0MLL8_MUSPF</name>
<protein>
    <submittedName>
        <fullName evidence="3">Protein WFDC11</fullName>
    </submittedName>
</protein>
<feature type="signal peptide" evidence="1">
    <location>
        <begin position="1"/>
        <end position="21"/>
    </location>
</feature>
<reference evidence="3" key="1">
    <citation type="submission" date="2025-08" db="UniProtKB">
        <authorList>
            <consortium name="RefSeq"/>
        </authorList>
    </citation>
    <scope>IDENTIFICATION</scope>
    <source>
        <tissue evidence="3">Brain</tissue>
    </source>
</reference>
<dbReference type="RefSeq" id="XP_004746835.3">
    <property type="nucleotide sequence ID" value="XM_004746778.3"/>
</dbReference>
<dbReference type="KEGG" id="mpuf:101674872"/>
<feature type="chain" id="PRO_5035904416" evidence="1">
    <location>
        <begin position="22"/>
        <end position="116"/>
    </location>
</feature>
<keyword evidence="2" id="KW-1185">Reference proteome</keyword>
<evidence type="ECO:0000256" key="1">
    <source>
        <dbReference type="SAM" id="SignalP"/>
    </source>
</evidence>
<dbReference type="Proteomes" id="UP000000715">
    <property type="component" value="Unplaced"/>
</dbReference>
<evidence type="ECO:0000313" key="3">
    <source>
        <dbReference type="RefSeq" id="XP_004746835.3"/>
    </source>
</evidence>
<accession>A0A8U0MLL8</accession>
<evidence type="ECO:0000313" key="2">
    <source>
        <dbReference type="Proteomes" id="UP000000715"/>
    </source>
</evidence>
<organism evidence="2 3">
    <name type="scientific">Mustela putorius furo</name>
    <name type="common">European domestic ferret</name>
    <name type="synonym">Mustela furo</name>
    <dbReference type="NCBI Taxonomy" id="9669"/>
    <lineage>
        <taxon>Eukaryota</taxon>
        <taxon>Metazoa</taxon>
        <taxon>Chordata</taxon>
        <taxon>Craniata</taxon>
        <taxon>Vertebrata</taxon>
        <taxon>Euteleostomi</taxon>
        <taxon>Mammalia</taxon>
        <taxon>Eutheria</taxon>
        <taxon>Laurasiatheria</taxon>
        <taxon>Carnivora</taxon>
        <taxon>Caniformia</taxon>
        <taxon>Musteloidea</taxon>
        <taxon>Mustelidae</taxon>
        <taxon>Mustelinae</taxon>
        <taxon>Mustela</taxon>
    </lineage>
</organism>
<proteinExistence type="predicted"/>
<dbReference type="AlphaFoldDB" id="A0A8U0MLL8"/>
<sequence>MKLWTPQLMTFLCMVLPSVLGVMKEKHSRNEMFLEECWGEPSVTECTKKCSRALKCVSKNYTCCWTYCGNICWKNKVSWEMCLGVGLYWFSDAVIHKQKTEVPQILCTKIVEDNVP</sequence>
<gene>
    <name evidence="3" type="primary">WFDC11</name>
</gene>
<dbReference type="CTD" id="259239"/>
<dbReference type="OrthoDB" id="9542712at2759"/>
<dbReference type="GeneID" id="101674872"/>